<feature type="transmembrane region" description="Helical" evidence="5">
    <location>
        <begin position="63"/>
        <end position="82"/>
    </location>
</feature>
<dbReference type="Pfam" id="PF07681">
    <property type="entry name" value="DoxX"/>
    <property type="match status" value="1"/>
</dbReference>
<evidence type="ECO:0000256" key="2">
    <source>
        <dbReference type="ARBA" id="ARBA00022692"/>
    </source>
</evidence>
<dbReference type="Proteomes" id="UP000396788">
    <property type="component" value="Unassembled WGS sequence"/>
</dbReference>
<accession>A0A5E4VMA4</accession>
<dbReference type="GO" id="GO:0016020">
    <property type="term" value="C:membrane"/>
    <property type="evidence" value="ECO:0007669"/>
    <property type="project" value="UniProtKB-SubCell"/>
</dbReference>
<keyword evidence="4 5" id="KW-0472">Membrane</keyword>
<feature type="transmembrane region" description="Helical" evidence="5">
    <location>
        <begin position="88"/>
        <end position="105"/>
    </location>
</feature>
<feature type="transmembrane region" description="Helical" evidence="5">
    <location>
        <begin position="117"/>
        <end position="139"/>
    </location>
</feature>
<evidence type="ECO:0000256" key="1">
    <source>
        <dbReference type="ARBA" id="ARBA00004141"/>
    </source>
</evidence>
<proteinExistence type="predicted"/>
<dbReference type="RefSeq" id="WP_174966654.1">
    <property type="nucleotide sequence ID" value="NZ_CABPRY010000005.1"/>
</dbReference>
<comment type="subcellular location">
    <subcellularLocation>
        <location evidence="1">Membrane</location>
        <topology evidence="1">Multi-pass membrane protein</topology>
    </subcellularLocation>
</comment>
<organism evidence="6 7">
    <name type="scientific">Pandoraea cepalis</name>
    <dbReference type="NCBI Taxonomy" id="2508294"/>
    <lineage>
        <taxon>Bacteria</taxon>
        <taxon>Pseudomonadati</taxon>
        <taxon>Pseudomonadota</taxon>
        <taxon>Betaproteobacteria</taxon>
        <taxon>Burkholderiales</taxon>
        <taxon>Burkholderiaceae</taxon>
        <taxon>Pandoraea</taxon>
    </lineage>
</organism>
<evidence type="ECO:0000313" key="7">
    <source>
        <dbReference type="Proteomes" id="UP000396788"/>
    </source>
</evidence>
<keyword evidence="3 5" id="KW-1133">Transmembrane helix</keyword>
<evidence type="ECO:0000256" key="5">
    <source>
        <dbReference type="SAM" id="Phobius"/>
    </source>
</evidence>
<keyword evidence="2 5" id="KW-0812">Transmembrane</keyword>
<evidence type="ECO:0000256" key="4">
    <source>
        <dbReference type="ARBA" id="ARBA00023136"/>
    </source>
</evidence>
<feature type="transmembrane region" description="Helical" evidence="5">
    <location>
        <begin position="24"/>
        <end position="42"/>
    </location>
</feature>
<gene>
    <name evidence="6" type="ORF">PCE31107_02699</name>
</gene>
<dbReference type="InterPro" id="IPR032808">
    <property type="entry name" value="DoxX"/>
</dbReference>
<reference evidence="6 7" key="1">
    <citation type="submission" date="2019-08" db="EMBL/GenBank/DDBJ databases">
        <authorList>
            <person name="Peeters C."/>
        </authorList>
    </citation>
    <scope>NUCLEOTIDE SEQUENCE [LARGE SCALE GENOMIC DNA]</scope>
    <source>
        <strain evidence="6 7">LMG 31107</strain>
    </source>
</reference>
<name>A0A5E4VMA4_9BURK</name>
<dbReference type="EMBL" id="CABPRY010000005">
    <property type="protein sequence ID" value="VVE12160.1"/>
    <property type="molecule type" value="Genomic_DNA"/>
</dbReference>
<protein>
    <submittedName>
        <fullName evidence="6">DoxX family protein</fullName>
    </submittedName>
</protein>
<evidence type="ECO:0000313" key="6">
    <source>
        <dbReference type="EMBL" id="VVE12160.1"/>
    </source>
</evidence>
<dbReference type="AlphaFoldDB" id="A0A5E4VMA4"/>
<sequence>MTPLPSSPDVSSAVARKTRSLPGWIYWLALLLLCSAYLQGGIDKAMDFPGAIAEMRHFGLSPAAPMALAVIVLEIGASLLILTGRWRWLGALALAGFTLAASCLANRFWAAPPEARLMLANGFFEHLGLVGGFVAVAWYDLSANVCRSA</sequence>
<evidence type="ECO:0000256" key="3">
    <source>
        <dbReference type="ARBA" id="ARBA00022989"/>
    </source>
</evidence>